<dbReference type="InterPro" id="IPR023669">
    <property type="entry name" value="Ribosomal_uL1_arc"/>
</dbReference>
<dbReference type="Gene3D" id="3.30.190.20">
    <property type="match status" value="1"/>
</dbReference>
<keyword evidence="4" id="KW-0694">RNA-binding</keyword>
<comment type="function">
    <text evidence="7">Probably involved in E site tRNA release. Binds directly to 23S rRNA.</text>
</comment>
<keyword evidence="5 8" id="KW-0689">Ribosomal protein</keyword>
<dbReference type="InterPro" id="IPR002143">
    <property type="entry name" value="Ribosomal_uL1"/>
</dbReference>
<dbReference type="Pfam" id="PF00687">
    <property type="entry name" value="Ribosomal_L1"/>
    <property type="match status" value="1"/>
</dbReference>
<accession>A0A098ECA9</accession>
<dbReference type="EMBL" id="CCXY01000260">
    <property type="protein sequence ID" value="CEG13146.1"/>
    <property type="molecule type" value="Genomic_DNA"/>
</dbReference>
<dbReference type="GO" id="GO:0003735">
    <property type="term" value="F:structural constituent of ribosome"/>
    <property type="evidence" value="ECO:0007669"/>
    <property type="project" value="InterPro"/>
</dbReference>
<evidence type="ECO:0000313" key="8">
    <source>
        <dbReference type="EMBL" id="CEG13146.1"/>
    </source>
</evidence>
<keyword evidence="3" id="KW-0699">rRNA-binding</keyword>
<dbReference type="SUPFAM" id="SSF56808">
    <property type="entry name" value="Ribosomal protein L1"/>
    <property type="match status" value="1"/>
</dbReference>
<dbReference type="PANTHER" id="PTHR36427:SF3">
    <property type="entry name" value="LARGE RIBOSOMAL SUBUNIT PROTEIN UL1M"/>
    <property type="match status" value="1"/>
</dbReference>
<name>A0A098ECA9_9ZZZZ</name>
<evidence type="ECO:0000256" key="3">
    <source>
        <dbReference type="ARBA" id="ARBA00022730"/>
    </source>
</evidence>
<organism evidence="8">
    <name type="scientific">groundwater metagenome</name>
    <dbReference type="NCBI Taxonomy" id="717931"/>
    <lineage>
        <taxon>unclassified sequences</taxon>
        <taxon>metagenomes</taxon>
        <taxon>ecological metagenomes</taxon>
    </lineage>
</organism>
<dbReference type="PIRSF" id="PIRSF002155">
    <property type="entry name" value="Ribosomal_L1"/>
    <property type="match status" value="1"/>
</dbReference>
<dbReference type="GO" id="GO:0015934">
    <property type="term" value="C:large ribosomal subunit"/>
    <property type="evidence" value="ECO:0007669"/>
    <property type="project" value="InterPro"/>
</dbReference>
<dbReference type="CDD" id="cd00403">
    <property type="entry name" value="Ribosomal_L1"/>
    <property type="match status" value="1"/>
</dbReference>
<dbReference type="FunFam" id="3.40.50.790:FF:000005">
    <property type="entry name" value="50S ribosomal protein L1"/>
    <property type="match status" value="1"/>
</dbReference>
<dbReference type="NCBIfam" id="NF003244">
    <property type="entry name" value="PRK04203.1"/>
    <property type="match status" value="1"/>
</dbReference>
<evidence type="ECO:0000256" key="1">
    <source>
        <dbReference type="ARBA" id="ARBA00010531"/>
    </source>
</evidence>
<evidence type="ECO:0000256" key="5">
    <source>
        <dbReference type="ARBA" id="ARBA00022980"/>
    </source>
</evidence>
<protein>
    <submittedName>
        <fullName evidence="8">50S ribosomal protein L1P</fullName>
    </submittedName>
</protein>
<evidence type="ECO:0000256" key="6">
    <source>
        <dbReference type="ARBA" id="ARBA00023274"/>
    </source>
</evidence>
<evidence type="ECO:0000256" key="7">
    <source>
        <dbReference type="ARBA" id="ARBA00045545"/>
    </source>
</evidence>
<dbReference type="InterPro" id="IPR016095">
    <property type="entry name" value="Ribosomal_uL1_3-a/b-sand"/>
</dbReference>
<dbReference type="InterPro" id="IPR028364">
    <property type="entry name" value="Ribosomal_uL1/biogenesis"/>
</dbReference>
<gene>
    <name evidence="8" type="primary">rpl1p</name>
    <name evidence="8" type="ORF">MSIBF_A3320002</name>
</gene>
<evidence type="ECO:0000256" key="4">
    <source>
        <dbReference type="ARBA" id="ARBA00022884"/>
    </source>
</evidence>
<proteinExistence type="inferred from homology"/>
<reference evidence="8" key="1">
    <citation type="submission" date="2014-09" db="EMBL/GenBank/DDBJ databases">
        <authorList>
            <person name="Probst J Alexander"/>
        </authorList>
    </citation>
    <scope>NUCLEOTIDE SEQUENCE</scope>
</reference>
<sequence>MVEKEKKTVNVAEKFKEMIEKSPEKKFVQSVDVALKFKDIDFKKSENKIDLTVVLPKGIGREQKIGIFADGDRFVEAKKITDNVFGKDDINSLKNSKRKIRKIANECAFFMSQQDLMGLIGKTWGTILGPRGKIPQIMPPNAPIAPIFERLKKSIKITSKKNNVLYAKIGNEKMPVDDLMTNYNALMEGIAEKADKKKIAAIYLKTTMGQPVRIQ</sequence>
<keyword evidence="6" id="KW-0687">Ribonucleoprotein</keyword>
<comment type="similarity">
    <text evidence="1">Belongs to the universal ribosomal protein uL1 family.</text>
</comment>
<dbReference type="Gene3D" id="3.40.50.790">
    <property type="match status" value="1"/>
</dbReference>
<dbReference type="GO" id="GO:0006412">
    <property type="term" value="P:translation"/>
    <property type="evidence" value="ECO:0007669"/>
    <property type="project" value="InterPro"/>
</dbReference>
<dbReference type="AlphaFoldDB" id="A0A098ECA9"/>
<evidence type="ECO:0000256" key="2">
    <source>
        <dbReference type="ARBA" id="ARBA00022555"/>
    </source>
</evidence>
<keyword evidence="2" id="KW-0820">tRNA-binding</keyword>
<dbReference type="InterPro" id="IPR023674">
    <property type="entry name" value="Ribosomal_uL1-like"/>
</dbReference>
<dbReference type="GO" id="GO:0019843">
    <property type="term" value="F:rRNA binding"/>
    <property type="evidence" value="ECO:0007669"/>
    <property type="project" value="UniProtKB-KW"/>
</dbReference>
<dbReference type="GO" id="GO:0000049">
    <property type="term" value="F:tRNA binding"/>
    <property type="evidence" value="ECO:0007669"/>
    <property type="project" value="UniProtKB-KW"/>
</dbReference>
<dbReference type="PANTHER" id="PTHR36427">
    <property type="entry name" value="54S RIBOSOMAL PROTEIN L1, MITOCHONDRIAL"/>
    <property type="match status" value="1"/>
</dbReference>